<keyword evidence="2" id="KW-1133">Transmembrane helix</keyword>
<proteinExistence type="predicted"/>
<organism evidence="3 4">
    <name type="scientific">Monilinia fructigena</name>
    <dbReference type="NCBI Taxonomy" id="38457"/>
    <lineage>
        <taxon>Eukaryota</taxon>
        <taxon>Fungi</taxon>
        <taxon>Dikarya</taxon>
        <taxon>Ascomycota</taxon>
        <taxon>Pezizomycotina</taxon>
        <taxon>Leotiomycetes</taxon>
        <taxon>Helotiales</taxon>
        <taxon>Sclerotiniaceae</taxon>
        <taxon>Monilinia</taxon>
    </lineage>
</organism>
<protein>
    <submittedName>
        <fullName evidence="3">Uncharacterized protein</fullName>
    </submittedName>
</protein>
<dbReference type="EMBL" id="QKRW01000102">
    <property type="protein sequence ID" value="RAL58086.1"/>
    <property type="molecule type" value="Genomic_DNA"/>
</dbReference>
<evidence type="ECO:0000256" key="1">
    <source>
        <dbReference type="SAM" id="MobiDB-lite"/>
    </source>
</evidence>
<keyword evidence="4" id="KW-1185">Reference proteome</keyword>
<comment type="caution">
    <text evidence="3">The sequence shown here is derived from an EMBL/GenBank/DDBJ whole genome shotgun (WGS) entry which is preliminary data.</text>
</comment>
<evidence type="ECO:0000256" key="2">
    <source>
        <dbReference type="SAM" id="Phobius"/>
    </source>
</evidence>
<feature type="transmembrane region" description="Helical" evidence="2">
    <location>
        <begin position="6"/>
        <end position="26"/>
    </location>
</feature>
<dbReference type="AlphaFoldDB" id="A0A395ID12"/>
<evidence type="ECO:0000313" key="4">
    <source>
        <dbReference type="Proteomes" id="UP000249056"/>
    </source>
</evidence>
<name>A0A395ID12_9HELO</name>
<feature type="region of interest" description="Disordered" evidence="1">
    <location>
        <begin position="52"/>
        <end position="75"/>
    </location>
</feature>
<dbReference type="OrthoDB" id="4159154at2759"/>
<keyword evidence="2" id="KW-0812">Transmembrane</keyword>
<evidence type="ECO:0000313" key="3">
    <source>
        <dbReference type="EMBL" id="RAL58086.1"/>
    </source>
</evidence>
<keyword evidence="2" id="KW-0472">Membrane</keyword>
<accession>A0A395ID12</accession>
<dbReference type="Proteomes" id="UP000249056">
    <property type="component" value="Unassembled WGS sequence"/>
</dbReference>
<sequence length="75" mass="8030">MQPLASIPMVCSIVTFVLAMLCLFAGNKPGFMEDYHIVTLNTSEVGQNLVPTKTSGSDSTPHQYLQLKSSVGSVV</sequence>
<reference evidence="3 4" key="1">
    <citation type="submission" date="2018-06" db="EMBL/GenBank/DDBJ databases">
        <title>Genome Sequence of the Brown Rot Fungal Pathogen Monilinia fructigena.</title>
        <authorList>
            <person name="Landi L."/>
            <person name="De Miccolis Angelini R.M."/>
            <person name="Pollastro S."/>
            <person name="Abate D."/>
            <person name="Faretra F."/>
            <person name="Romanazzi G."/>
        </authorList>
    </citation>
    <scope>NUCLEOTIDE SEQUENCE [LARGE SCALE GENOMIC DNA]</scope>
    <source>
        <strain evidence="3 4">Mfrg269</strain>
    </source>
</reference>
<gene>
    <name evidence="3" type="ORF">DID88_009699</name>
</gene>